<evidence type="ECO:0000256" key="1">
    <source>
        <dbReference type="SAM" id="Phobius"/>
    </source>
</evidence>
<name>A0A3P3VS00_9GAMM</name>
<keyword evidence="1" id="KW-0812">Transmembrane</keyword>
<keyword evidence="1" id="KW-0472">Membrane</keyword>
<reference evidence="2 3" key="1">
    <citation type="submission" date="2018-08" db="EMBL/GenBank/DDBJ databases">
        <authorList>
            <person name="Khan S.A."/>
        </authorList>
    </citation>
    <scope>NUCLEOTIDE SEQUENCE [LARGE SCALE GENOMIC DNA]</scope>
    <source>
        <strain evidence="2 3">GTF-13</strain>
    </source>
</reference>
<gene>
    <name evidence="2" type="ORF">D0544_06570</name>
</gene>
<dbReference type="Proteomes" id="UP000280792">
    <property type="component" value="Unassembled WGS sequence"/>
</dbReference>
<proteinExistence type="predicted"/>
<sequence>MSTLVATVILVTLFMMVFYAVIHFAQKPRRPLNRETILALIQSRIDGTDEEIRWVSFLSLPIHYDPFLEAVRMDCLKVERDEELAGEGSRKPSREACERYREIMKSLKHHFEMTC</sequence>
<dbReference type="AlphaFoldDB" id="A0A3P3VS00"/>
<keyword evidence="1" id="KW-1133">Transmembrane helix</keyword>
<comment type="caution">
    <text evidence="2">The sequence shown here is derived from an EMBL/GenBank/DDBJ whole genome shotgun (WGS) entry which is preliminary data.</text>
</comment>
<dbReference type="EMBL" id="QWEZ01000001">
    <property type="protein sequence ID" value="RRJ84758.1"/>
    <property type="molecule type" value="Genomic_DNA"/>
</dbReference>
<dbReference type="RefSeq" id="WP_125015187.1">
    <property type="nucleotide sequence ID" value="NZ_QWEZ01000001.1"/>
</dbReference>
<evidence type="ECO:0000313" key="2">
    <source>
        <dbReference type="EMBL" id="RRJ84758.1"/>
    </source>
</evidence>
<protein>
    <submittedName>
        <fullName evidence="2">Uncharacterized protein</fullName>
    </submittedName>
</protein>
<feature type="transmembrane region" description="Helical" evidence="1">
    <location>
        <begin position="6"/>
        <end position="25"/>
    </location>
</feature>
<evidence type="ECO:0000313" key="3">
    <source>
        <dbReference type="Proteomes" id="UP000280792"/>
    </source>
</evidence>
<organism evidence="2 3">
    <name type="scientific">Aestuariirhabdus litorea</name>
    <dbReference type="NCBI Taxonomy" id="2528527"/>
    <lineage>
        <taxon>Bacteria</taxon>
        <taxon>Pseudomonadati</taxon>
        <taxon>Pseudomonadota</taxon>
        <taxon>Gammaproteobacteria</taxon>
        <taxon>Oceanospirillales</taxon>
        <taxon>Aestuariirhabdaceae</taxon>
        <taxon>Aestuariirhabdus</taxon>
    </lineage>
</organism>
<accession>A0A3P3VS00</accession>
<reference evidence="2 3" key="2">
    <citation type="submission" date="2018-12" db="EMBL/GenBank/DDBJ databases">
        <title>Simiduia agarivorans gen. nov., sp. nov., a marine, agarolytic bacterium isolated from shallow coastal water from Keelung, Taiwan.</title>
        <authorList>
            <person name="Shieh W.Y."/>
        </authorList>
    </citation>
    <scope>NUCLEOTIDE SEQUENCE [LARGE SCALE GENOMIC DNA]</scope>
    <source>
        <strain evidence="2 3">GTF-13</strain>
    </source>
</reference>
<keyword evidence="3" id="KW-1185">Reference proteome</keyword>